<dbReference type="InterPro" id="IPR051162">
    <property type="entry name" value="T4SS_component"/>
</dbReference>
<dbReference type="EMBL" id="SRLS01000013">
    <property type="protein sequence ID" value="TGE16646.1"/>
    <property type="molecule type" value="Genomic_DNA"/>
</dbReference>
<dbReference type="PANTHER" id="PTHR30121:SF6">
    <property type="entry name" value="SLR6007 PROTEIN"/>
    <property type="match status" value="1"/>
</dbReference>
<sequence>MSNQFYNFLDKELRNYLNNTSLNAGDRFFLILNNDNEINNLKTAIENSKEKKVSTFKSNEFSFETIYYMVNDKKVIFVFAHDGVTNDFLVTIRNKVSLQKGEWEDSVVIFLMKEDLDSITGGSLDLSKKGAPFHTNSLKQNLDKIVNKENHNLEKHESEILKFVIERKFSDELVKYTLLDFESVFSIIQQGEINKEDYLKLELFEDKQLKSFSNSTKNIKNRLIENSDLFETVSAIHDRGNIKEDIEEKFGESAPTKLVKDNWYEAEFEPIRKSKETVDNEKRVKIEFNDEEFYQQFKNIEVWNKNSGTTKVKSREKNIIIFKEFSSLETIILPFDKNDDINPSFINTNRAKIYNLATKEASKVQFKSKSKGKLVVDLNDLKNENEYFIEFTYKHNNSTSLTFKFRILLVNFDSSNIENLKTKYKLKYNTKEKQVEITLDNVENLLSINNENNNQIKVFENGETYNLKEYSSLDFSPLVNADVDNIYINLKINAIKYIVRLNEFVNKPVPVSSSNLIKKVFEKKESMIVKDNIAIQDTNEYYLFNEFKIITQIEKAMIENNFTNGVIKDNQLVGETKKLPPLVEKEYKELCELIIQKKTVPSLMYYDEDIKKAVSNYCESIEDVFKNLTDNEKITDKEILNIHELGTVTDDDNIYLTSLHPLILRYELNKTERFNDDEISEKVFRKYNPIGLLPYFVDVESNYYFANYTEGGARWITYKPFETTNKMSSEKMQFIIKTRLNNYKQHFRYLFDINNNYALKVKYIDVKDYKAVIKGTIEHLLDQMKDIKSIYYLNPVNIYLDVVDNIDNIYALYNIKDSDELLELYSIKIPSNIKKKFNEEDILETIKSKINIFTNKQDENIYHITFFNFNQEPKFSVSNLREIYSSITNKGLLSNISYTKIGNSYLSGFGTKGILENNDLINSALLWNSFVSNNKNYRLNPYKKDEGIVNNVISIENQNLDDVFNDTNWVTFIDPSVDLSYFNSNEYDLYVIHYNDQTSSFNYESITVTNDTEQYSNILKEFLNKVNVDYTPQNIDNIIRSFNILNGEWLLSVIGNRGSKSNHGDHSIREKLSIISAYKQVLSILTHEKITWIPISMEEVLRVSRQQGLDASSDVFSAKELNHTGSISDDLLFIGLELEEDNVNVHFMPVEVKVGINHANVIDKAKEQISHLFKVLEKELITPSTQVLTQDFYRQFFLNLYFGNLNKFIENGVIVDERMHNIYEKRAEILNGNITFSTKIKDEYGIGIAVLFNQENSFRKLIKDNEKNVYELHLTELDAYNDAEKDFKSVKHEILNNQRGIDLANLLVSHTDDTLTNEKNDIPIPTFENESKEINNSDEVESLPNNDELEELSDNENIDTSDNESIDTIKETQDFENNLENVRILLGNAKGSTEKVYWEYGHKQLPNRHILISGKSGQGKTYFMQCLLYEMAKNKLDSLVVDYTDGFLHNQLEEEFTRKLGDKLNTKFIFRDKLPINPFKRNEIDLGGFTVPEENDDIADRVVQIIDFVFKLGIQQSSLLKESIKSGLDIYGESFTFTKLKQRLIDQETANATTLVGRIDKLLDKDPFAYNNNDFTWKEVFNNEGKVTIMQLKGFVASIQKVITEFLLWDLYNFTEREGSKNVPIPVLLDEMQNLNHKESSPTTKILKEGRKFGWSSWLATQSISSIKNNGGDISALFNAAEQVHFAPPEDQIAFISKNKNNDEKRKMEQDLSSLNKGECLVIGFSNINGELIKKTEIVEVTSLEDRE</sequence>
<reference evidence="2 4" key="1">
    <citation type="submission" date="2018-06" db="EMBL/GenBank/DDBJ databases">
        <authorList>
            <consortium name="Pathogen Informatics"/>
            <person name="Doyle S."/>
        </authorList>
    </citation>
    <scope>NUCLEOTIDE SEQUENCE [LARGE SCALE GENOMIC DNA]</scope>
    <source>
        <strain evidence="2 4">NCTC13830</strain>
    </source>
</reference>
<gene>
    <name evidence="3" type="ORF">BJR09_08735</name>
    <name evidence="2" type="ORF">NCTC13830_00335</name>
</gene>
<name>A0A380FXY6_9STAP</name>
<feature type="region of interest" description="Disordered" evidence="1">
    <location>
        <begin position="1333"/>
        <end position="1363"/>
    </location>
</feature>
<dbReference type="OrthoDB" id="9758751at2"/>
<dbReference type="Proteomes" id="UP000254047">
    <property type="component" value="Unassembled WGS sequence"/>
</dbReference>
<dbReference type="EMBL" id="UHDO01000001">
    <property type="protein sequence ID" value="SUM42813.1"/>
    <property type="molecule type" value="Genomic_DNA"/>
</dbReference>
<evidence type="ECO:0000313" key="5">
    <source>
        <dbReference type="Proteomes" id="UP000297598"/>
    </source>
</evidence>
<feature type="compositionally biased region" description="Acidic residues" evidence="1">
    <location>
        <begin position="1336"/>
        <end position="1363"/>
    </location>
</feature>
<evidence type="ECO:0000313" key="2">
    <source>
        <dbReference type="EMBL" id="SUM42813.1"/>
    </source>
</evidence>
<keyword evidence="5" id="KW-1185">Reference proteome</keyword>
<protein>
    <submittedName>
        <fullName evidence="2">DNA phosphorothioation-dependent restriction protein DptH</fullName>
    </submittedName>
    <submittedName>
        <fullName evidence="3">DNA-binding protein</fullName>
    </submittedName>
</protein>
<dbReference type="SUPFAM" id="SSF52540">
    <property type="entry name" value="P-loop containing nucleoside triphosphate hydrolases"/>
    <property type="match status" value="1"/>
</dbReference>
<evidence type="ECO:0000313" key="4">
    <source>
        <dbReference type="Proteomes" id="UP000254047"/>
    </source>
</evidence>
<keyword evidence="3" id="KW-0238">DNA-binding</keyword>
<evidence type="ECO:0000256" key="1">
    <source>
        <dbReference type="SAM" id="MobiDB-lite"/>
    </source>
</evidence>
<evidence type="ECO:0000313" key="3">
    <source>
        <dbReference type="EMBL" id="TGE16646.1"/>
    </source>
</evidence>
<dbReference type="Proteomes" id="UP000297598">
    <property type="component" value="Unassembled WGS sequence"/>
</dbReference>
<dbReference type="REBASE" id="417045">
    <property type="entry name" value="Spe13830DptHP"/>
</dbReference>
<dbReference type="InterPro" id="IPR027417">
    <property type="entry name" value="P-loop_NTPase"/>
</dbReference>
<dbReference type="PANTHER" id="PTHR30121">
    <property type="entry name" value="UNCHARACTERIZED PROTEIN YJGR-RELATED"/>
    <property type="match status" value="1"/>
</dbReference>
<proteinExistence type="predicted"/>
<accession>A0A380FXY6</accession>
<dbReference type="RefSeq" id="WP_115359102.1">
    <property type="nucleotide sequence ID" value="NZ_SRLF01000001.1"/>
</dbReference>
<dbReference type="GO" id="GO:0003677">
    <property type="term" value="F:DNA binding"/>
    <property type="evidence" value="ECO:0007669"/>
    <property type="project" value="UniProtKB-KW"/>
</dbReference>
<reference evidence="3 5" key="2">
    <citation type="submission" date="2019-04" db="EMBL/GenBank/DDBJ databases">
        <title>Genomic characterization of Staphylococcus petrasii strains.</title>
        <authorList>
            <person name="Vrbovska V."/>
            <person name="Kovarovic V."/>
            <person name="Maslanova I."/>
            <person name="Indrakova A."/>
            <person name="Petras P."/>
            <person name="Sedo O."/>
            <person name="Svec P."/>
            <person name="Fisarova L."/>
            <person name="Sedlacek I."/>
            <person name="Doskar J."/>
            <person name="Pantucek R."/>
        </authorList>
    </citation>
    <scope>NUCLEOTIDE SEQUENCE [LARGE SCALE GENOMIC DNA]</scope>
    <source>
        <strain evidence="3 5">P5404</strain>
    </source>
</reference>
<dbReference type="Gene3D" id="3.40.50.300">
    <property type="entry name" value="P-loop containing nucleotide triphosphate hydrolases"/>
    <property type="match status" value="2"/>
</dbReference>
<organism evidence="2 4">
    <name type="scientific">Staphylococcus petrasii</name>
    <dbReference type="NCBI Taxonomy" id="1276936"/>
    <lineage>
        <taxon>Bacteria</taxon>
        <taxon>Bacillati</taxon>
        <taxon>Bacillota</taxon>
        <taxon>Bacilli</taxon>
        <taxon>Bacillales</taxon>
        <taxon>Staphylococcaceae</taxon>
        <taxon>Staphylococcus</taxon>
    </lineage>
</organism>